<evidence type="ECO:0000313" key="2">
    <source>
        <dbReference type="EMBL" id="ADN51507.1"/>
    </source>
</evidence>
<dbReference type="Proteomes" id="UP000006681">
    <property type="component" value="Chromosome"/>
</dbReference>
<proteinExistence type="predicted"/>
<accession>E1QPU7</accession>
<evidence type="ECO:0000313" key="3">
    <source>
        <dbReference type="Proteomes" id="UP000006681"/>
    </source>
</evidence>
<dbReference type="OrthoDB" id="42878at2157"/>
<dbReference type="Pfam" id="PF02754">
    <property type="entry name" value="CCG"/>
    <property type="match status" value="1"/>
</dbReference>
<reference evidence="3" key="2">
    <citation type="journal article" date="2010" name="Stand. Genomic Sci.">
        <title>Complete genome sequence of Vulcanisaeta distributa type strain (IC-017T).</title>
        <authorList>
            <person name="Mavromatis K."/>
            <person name="Sikorski J."/>
            <person name="Pabst E."/>
            <person name="Teshima H."/>
            <person name="Lapidus A."/>
            <person name="Lucas S."/>
            <person name="Nolan M."/>
            <person name="Glavina Del Rio T."/>
            <person name="Cheng J."/>
            <person name="Bruce D."/>
            <person name="Goodwin L."/>
            <person name="Pitluck S."/>
            <person name="Liolios K."/>
            <person name="Ivanova N."/>
            <person name="Mikhailova N."/>
            <person name="Pati A."/>
            <person name="Chen A."/>
            <person name="Palaniappan K."/>
            <person name="Land M."/>
            <person name="Hauser L."/>
            <person name="Chang Y."/>
            <person name="Jeffries C."/>
            <person name="Rohde M."/>
            <person name="Spring S."/>
            <person name="Goker M."/>
            <person name="Wirth R."/>
            <person name="Woyke T."/>
            <person name="Bristow J."/>
            <person name="Eisen J."/>
            <person name="Markowitz V."/>
            <person name="Hugenholtz P."/>
            <person name="Klenk H."/>
            <person name="Kyrpides N."/>
        </authorList>
    </citation>
    <scope>NUCLEOTIDE SEQUENCE [LARGE SCALE GENOMIC DNA]</scope>
    <source>
        <strain evidence="3">DSM 14429 / JCM 11212 / NBRC 100878 / IC-017</strain>
    </source>
</reference>
<dbReference type="InterPro" id="IPR051460">
    <property type="entry name" value="HdrC_iron-sulfur_subunit"/>
</dbReference>
<dbReference type="HOGENOM" id="CLU_023081_2_1_2"/>
<dbReference type="GO" id="GO:0005886">
    <property type="term" value="C:plasma membrane"/>
    <property type="evidence" value="ECO:0007669"/>
    <property type="project" value="TreeGrafter"/>
</dbReference>
<evidence type="ECO:0000259" key="1">
    <source>
        <dbReference type="Pfam" id="PF02754"/>
    </source>
</evidence>
<dbReference type="GO" id="GO:0016491">
    <property type="term" value="F:oxidoreductase activity"/>
    <property type="evidence" value="ECO:0007669"/>
    <property type="project" value="UniProtKB-ARBA"/>
</dbReference>
<dbReference type="EMBL" id="CP002100">
    <property type="protein sequence ID" value="ADN51507.1"/>
    <property type="molecule type" value="Genomic_DNA"/>
</dbReference>
<dbReference type="RefSeq" id="WP_013337232.1">
    <property type="nucleotide sequence ID" value="NC_014537.1"/>
</dbReference>
<dbReference type="InterPro" id="IPR004017">
    <property type="entry name" value="Cys_rich_dom"/>
</dbReference>
<dbReference type="eggNOG" id="arCOG00332">
    <property type="taxonomic scope" value="Archaea"/>
</dbReference>
<dbReference type="PANTHER" id="PTHR43255:SF2">
    <property type="entry name" value="HETERODISULFIDE REDUCTASE RELATED PROTEIN"/>
    <property type="match status" value="1"/>
</dbReference>
<name>E1QPU7_VULDI</name>
<dbReference type="STRING" id="572478.Vdis_2138"/>
<organism evidence="2 3">
    <name type="scientific">Vulcanisaeta distributa (strain DSM 14429 / JCM 11212 / NBRC 100878 / IC-017)</name>
    <dbReference type="NCBI Taxonomy" id="572478"/>
    <lineage>
        <taxon>Archaea</taxon>
        <taxon>Thermoproteota</taxon>
        <taxon>Thermoprotei</taxon>
        <taxon>Thermoproteales</taxon>
        <taxon>Thermoproteaceae</taxon>
        <taxon>Vulcanisaeta</taxon>
    </lineage>
</organism>
<dbReference type="PANTHER" id="PTHR43255">
    <property type="entry name" value="IRON-SULFUR-BINDING OXIDOREDUCTASE FADF-RELATED-RELATED"/>
    <property type="match status" value="1"/>
</dbReference>
<protein>
    <recommendedName>
        <fullName evidence="1">Cysteine-rich domain-containing protein</fullName>
    </recommendedName>
</protein>
<reference evidence="2 3" key="1">
    <citation type="journal article" date="2010" name="Stand. Genomic Sci.">
        <title>Complete genome sequence of Vulcanisaeta distributa type strain (IC-017).</title>
        <authorList>
            <person name="Mavromatis K."/>
            <person name="Sikorski J."/>
            <person name="Pabst E."/>
            <person name="Teshima H."/>
            <person name="Lapidus A."/>
            <person name="Lucas S."/>
            <person name="Nolan M."/>
            <person name="Glavina Del Rio T."/>
            <person name="Cheng J.F."/>
            <person name="Bruce D."/>
            <person name="Goodwin L."/>
            <person name="Pitluck S."/>
            <person name="Liolios K."/>
            <person name="Ivanova N."/>
            <person name="Mikhailova N."/>
            <person name="Pati A."/>
            <person name="Chen A."/>
            <person name="Palaniappan K."/>
            <person name="Land M."/>
            <person name="Hauser L."/>
            <person name="Chang Y.J."/>
            <person name="Jeffries C.D."/>
            <person name="Rohde M."/>
            <person name="Spring S."/>
            <person name="Goker M."/>
            <person name="Wirth R."/>
            <person name="Woyke T."/>
            <person name="Bristow J."/>
            <person name="Eisen J.A."/>
            <person name="Markowitz V."/>
            <person name="Hugenholtz P."/>
            <person name="Klenk H.P."/>
            <person name="Kyrpides N.C."/>
        </authorList>
    </citation>
    <scope>NUCLEOTIDE SEQUENCE [LARGE SCALE GENOMIC DNA]</scope>
    <source>
        <strain evidence="3">DSM 14429 / JCM 11212 / NBRC 100878 / IC-017</strain>
    </source>
</reference>
<dbReference type="GeneID" id="9753091"/>
<gene>
    <name evidence="2" type="ordered locus">Vdis_2138</name>
</gene>
<feature type="domain" description="Cysteine-rich" evidence="1">
    <location>
        <begin position="209"/>
        <end position="293"/>
    </location>
</feature>
<sequence>MSLDWFRTLRDVVVGSLKDSWLPFPVDKSICTKWREGLSFDSDSNTILYTSCLYQLAPVIERAVAELERFGVTKGGALARLTAIGARVLGRALLRPSDEELNRANRVVRSIYGALKALGVRFRVLDNEPYSGALLYELGFVDEFADYARSVYKVFRDNNVSEVITIDPHTQYTLERLYPRYVPEFNIKVKSYLDYLDPGKVKVRLSEFTIHDSCLYARYLNKYDLIRGLLRGKANVKEDPVITGRDTSHCCGGPIESTYPEIAGKVASNRVRELTRLSRNIVVQCPICYVNLRRGIKLSGVEANLYDIAEVIEVSG</sequence>
<keyword evidence="3" id="KW-1185">Reference proteome</keyword>
<dbReference type="AlphaFoldDB" id="E1QPU7"/>
<dbReference type="KEGG" id="vdi:Vdis_2138"/>